<evidence type="ECO:0000256" key="7">
    <source>
        <dbReference type="ARBA" id="ARBA00022837"/>
    </source>
</evidence>
<dbReference type="AlphaFoldDB" id="A0A6G1D5V6"/>
<organism evidence="13 14">
    <name type="scientific">Oryza meyeriana var. granulata</name>
    <dbReference type="NCBI Taxonomy" id="110450"/>
    <lineage>
        <taxon>Eukaryota</taxon>
        <taxon>Viridiplantae</taxon>
        <taxon>Streptophyta</taxon>
        <taxon>Embryophyta</taxon>
        <taxon>Tracheophyta</taxon>
        <taxon>Spermatophyta</taxon>
        <taxon>Magnoliopsida</taxon>
        <taxon>Liliopsida</taxon>
        <taxon>Poales</taxon>
        <taxon>Poaceae</taxon>
        <taxon>BOP clade</taxon>
        <taxon>Oryzoideae</taxon>
        <taxon>Oryzeae</taxon>
        <taxon>Oryzinae</taxon>
        <taxon>Oryza</taxon>
        <taxon>Oryza meyeriana</taxon>
    </lineage>
</organism>
<dbReference type="SMART" id="SM00239">
    <property type="entry name" value="C2"/>
    <property type="match status" value="1"/>
</dbReference>
<keyword evidence="10" id="KW-0539">Nucleus</keyword>
<keyword evidence="14" id="KW-1185">Reference proteome</keyword>
<evidence type="ECO:0000313" key="13">
    <source>
        <dbReference type="EMBL" id="KAF0908215.1"/>
    </source>
</evidence>
<dbReference type="EMBL" id="SPHZ02000007">
    <property type="protein sequence ID" value="KAF0908215.1"/>
    <property type="molecule type" value="Genomic_DNA"/>
</dbReference>
<evidence type="ECO:0000256" key="5">
    <source>
        <dbReference type="ARBA" id="ARBA00022682"/>
    </source>
</evidence>
<evidence type="ECO:0000256" key="8">
    <source>
        <dbReference type="ARBA" id="ARBA00023121"/>
    </source>
</evidence>
<dbReference type="Pfam" id="PF00168">
    <property type="entry name" value="C2"/>
    <property type="match status" value="1"/>
</dbReference>
<dbReference type="GO" id="GO:0005096">
    <property type="term" value="F:GTPase activator activity"/>
    <property type="evidence" value="ECO:0007669"/>
    <property type="project" value="UniProtKB-KW"/>
</dbReference>
<protein>
    <recommendedName>
        <fullName evidence="12">C2 domain-containing protein</fullName>
    </recommendedName>
</protein>
<evidence type="ECO:0000259" key="12">
    <source>
        <dbReference type="PROSITE" id="PS50004"/>
    </source>
</evidence>
<dbReference type="GO" id="GO:0009738">
    <property type="term" value="P:abscisic acid-activated signaling pathway"/>
    <property type="evidence" value="ECO:0007669"/>
    <property type="project" value="UniProtKB-KW"/>
</dbReference>
<dbReference type="PANTHER" id="PTHR45933:SF7">
    <property type="entry name" value="OS07G0501700 PROTEIN"/>
    <property type="match status" value="1"/>
</dbReference>
<name>A0A6G1D5V6_9ORYZ</name>
<dbReference type="Gene3D" id="2.60.40.150">
    <property type="entry name" value="C2 domain"/>
    <property type="match status" value="1"/>
</dbReference>
<keyword evidence="5" id="KW-0938">Abscisic acid signaling pathway</keyword>
<dbReference type="InterPro" id="IPR044562">
    <property type="entry name" value="CAR1-11"/>
</dbReference>
<comment type="similarity">
    <text evidence="11">Belongs to the plant CAR protein family.</text>
</comment>
<feature type="domain" description="C2" evidence="12">
    <location>
        <begin position="65"/>
        <end position="184"/>
    </location>
</feature>
<evidence type="ECO:0000313" key="14">
    <source>
        <dbReference type="Proteomes" id="UP000479710"/>
    </source>
</evidence>
<accession>A0A6G1D5V6</accession>
<dbReference type="PANTHER" id="PTHR45933">
    <property type="entry name" value="PROTEIN C2-DOMAIN ABA-RELATED 4"/>
    <property type="match status" value="1"/>
</dbReference>
<evidence type="ECO:0000256" key="4">
    <source>
        <dbReference type="ARBA" id="ARBA00022475"/>
    </source>
</evidence>
<evidence type="ECO:0000256" key="10">
    <source>
        <dbReference type="ARBA" id="ARBA00023242"/>
    </source>
</evidence>
<evidence type="ECO:0000256" key="3">
    <source>
        <dbReference type="ARBA" id="ARBA00022468"/>
    </source>
</evidence>
<dbReference type="PROSITE" id="PS50004">
    <property type="entry name" value="C2"/>
    <property type="match status" value="1"/>
</dbReference>
<dbReference type="InterPro" id="IPR000008">
    <property type="entry name" value="C2_dom"/>
</dbReference>
<gene>
    <name evidence="13" type="ORF">E2562_023840</name>
</gene>
<evidence type="ECO:0000256" key="6">
    <source>
        <dbReference type="ARBA" id="ARBA00022723"/>
    </source>
</evidence>
<dbReference type="GO" id="GO:0005886">
    <property type="term" value="C:plasma membrane"/>
    <property type="evidence" value="ECO:0007669"/>
    <property type="project" value="UniProtKB-SubCell"/>
</dbReference>
<dbReference type="Proteomes" id="UP000479710">
    <property type="component" value="Unassembled WGS sequence"/>
</dbReference>
<evidence type="ECO:0000256" key="2">
    <source>
        <dbReference type="ARBA" id="ARBA00004236"/>
    </source>
</evidence>
<keyword evidence="3" id="KW-0343">GTPase activation</keyword>
<sequence length="242" mass="27142">MHPCGAIKNRWLPALGVQPLPLPLPTASMRPPKFACLPSLCVAVRRLLLLLQRALTPLRSPRPRELERGGTNSHPKMECLLGLLKVRVVRGVNLAICDPLTHSSDPYVVLRLGSQKVKSSIKYHSINPEWNEELTLSITNMMLPVKIEVFDKDTFTKDDSMGDAEFCILDFVEIAKKDLSHVPDGTVMKTIHPEKENCFATESQITWKDGKVSQDIVLKLRNTETGEIILHLQWVNIPGVAR</sequence>
<evidence type="ECO:0000256" key="11">
    <source>
        <dbReference type="ARBA" id="ARBA00024037"/>
    </source>
</evidence>
<reference evidence="13 14" key="1">
    <citation type="submission" date="2019-11" db="EMBL/GenBank/DDBJ databases">
        <title>Whole genome sequence of Oryza granulata.</title>
        <authorList>
            <person name="Li W."/>
        </authorList>
    </citation>
    <scope>NUCLEOTIDE SEQUENCE [LARGE SCALE GENOMIC DNA]</scope>
    <source>
        <strain evidence="14">cv. Menghai</strain>
        <tissue evidence="13">Leaf</tissue>
    </source>
</reference>
<comment type="caution">
    <text evidence="13">The sequence shown here is derived from an EMBL/GenBank/DDBJ whole genome shotgun (WGS) entry which is preliminary data.</text>
</comment>
<dbReference type="SUPFAM" id="SSF49562">
    <property type="entry name" value="C2 domain (Calcium/lipid-binding domain, CaLB)"/>
    <property type="match status" value="1"/>
</dbReference>
<keyword evidence="6" id="KW-0479">Metal-binding</keyword>
<dbReference type="GO" id="GO:0008289">
    <property type="term" value="F:lipid binding"/>
    <property type="evidence" value="ECO:0007669"/>
    <property type="project" value="UniProtKB-KW"/>
</dbReference>
<comment type="subcellular location">
    <subcellularLocation>
        <location evidence="2">Cell membrane</location>
    </subcellularLocation>
    <subcellularLocation>
        <location evidence="1">Nucleus</location>
    </subcellularLocation>
</comment>
<evidence type="ECO:0000256" key="9">
    <source>
        <dbReference type="ARBA" id="ARBA00023136"/>
    </source>
</evidence>
<keyword evidence="9" id="KW-0472">Membrane</keyword>
<keyword evidence="7" id="KW-0106">Calcium</keyword>
<keyword evidence="4" id="KW-1003">Cell membrane</keyword>
<dbReference type="GO" id="GO:0005634">
    <property type="term" value="C:nucleus"/>
    <property type="evidence" value="ECO:0007669"/>
    <property type="project" value="UniProtKB-SubCell"/>
</dbReference>
<dbReference type="InterPro" id="IPR035892">
    <property type="entry name" value="C2_domain_sf"/>
</dbReference>
<dbReference type="GO" id="GO:0046872">
    <property type="term" value="F:metal ion binding"/>
    <property type="evidence" value="ECO:0007669"/>
    <property type="project" value="UniProtKB-KW"/>
</dbReference>
<dbReference type="CDD" id="cd04038">
    <property type="entry name" value="C2_ArfGAP"/>
    <property type="match status" value="1"/>
</dbReference>
<evidence type="ECO:0000256" key="1">
    <source>
        <dbReference type="ARBA" id="ARBA00004123"/>
    </source>
</evidence>
<keyword evidence="8" id="KW-0446">Lipid-binding</keyword>
<proteinExistence type="inferred from homology"/>
<dbReference type="OrthoDB" id="73919at2759"/>